<dbReference type="InParanoid" id="B8MVE1"/>
<protein>
    <submittedName>
        <fullName evidence="2">Uncharacterized protein</fullName>
    </submittedName>
</protein>
<gene>
    <name evidence="2" type="ORF">TSTA_007400</name>
</gene>
<dbReference type="PhylomeDB" id="B8MVE1"/>
<dbReference type="eggNOG" id="ENOG502S6M9">
    <property type="taxonomic scope" value="Eukaryota"/>
</dbReference>
<dbReference type="GeneID" id="8103269"/>
<dbReference type="OrthoDB" id="1046782at2759"/>
<evidence type="ECO:0000313" key="2">
    <source>
        <dbReference type="EMBL" id="EED11450.1"/>
    </source>
</evidence>
<dbReference type="Proteomes" id="UP000001745">
    <property type="component" value="Unassembled WGS sequence"/>
</dbReference>
<dbReference type="OMA" id="NQITKMR"/>
<accession>B8MVE1</accession>
<sequence length="165" mass="18470">MEVTSRNQKDGMKDQLATGARFFEHEPLRQDNKRLIMSSKNEGSSINKPYDEYATEHHIVPDGSGIVAEFNSMSGDKQEGTALTYLRCQTITSSNAIALGAAITFHNRVLLAQKANADSKTLNWLCTNAKPHFGDNHLLVILNDFFNLATSDIENQITKMRLWDP</sequence>
<dbReference type="HOGENOM" id="CLU_1611913_0_0_1"/>
<proteinExistence type="predicted"/>
<keyword evidence="3" id="KW-1185">Reference proteome</keyword>
<evidence type="ECO:0000313" key="3">
    <source>
        <dbReference type="Proteomes" id="UP000001745"/>
    </source>
</evidence>
<name>B8MVE1_TALSN</name>
<dbReference type="VEuPathDB" id="FungiDB:TSTA_007400"/>
<evidence type="ECO:0000256" key="1">
    <source>
        <dbReference type="SAM" id="MobiDB-lite"/>
    </source>
</evidence>
<feature type="region of interest" description="Disordered" evidence="1">
    <location>
        <begin position="1"/>
        <end position="24"/>
    </location>
</feature>
<dbReference type="EMBL" id="EQ962663">
    <property type="protein sequence ID" value="EED11450.1"/>
    <property type="molecule type" value="Genomic_DNA"/>
</dbReference>
<dbReference type="STRING" id="441959.B8MVE1"/>
<organism evidence="2 3">
    <name type="scientific">Talaromyces stipitatus (strain ATCC 10500 / CBS 375.48 / QM 6759 / NRRL 1006)</name>
    <name type="common">Penicillium stipitatum</name>
    <dbReference type="NCBI Taxonomy" id="441959"/>
    <lineage>
        <taxon>Eukaryota</taxon>
        <taxon>Fungi</taxon>
        <taxon>Dikarya</taxon>
        <taxon>Ascomycota</taxon>
        <taxon>Pezizomycotina</taxon>
        <taxon>Eurotiomycetes</taxon>
        <taxon>Eurotiomycetidae</taxon>
        <taxon>Eurotiales</taxon>
        <taxon>Trichocomaceae</taxon>
        <taxon>Talaromyces</taxon>
        <taxon>Talaromyces sect. Talaromyces</taxon>
    </lineage>
</organism>
<dbReference type="AlphaFoldDB" id="B8MVE1"/>
<reference evidence="3" key="1">
    <citation type="journal article" date="2015" name="Genome Announc.">
        <title>Genome sequence of the AIDS-associated pathogen Penicillium marneffei (ATCC18224) and its near taxonomic relative Talaromyces stipitatus (ATCC10500).</title>
        <authorList>
            <person name="Nierman W.C."/>
            <person name="Fedorova-Abrams N.D."/>
            <person name="Andrianopoulos A."/>
        </authorList>
    </citation>
    <scope>NUCLEOTIDE SEQUENCE [LARGE SCALE GENOMIC DNA]</scope>
    <source>
        <strain evidence="3">ATCC 10500 / CBS 375.48 / QM 6759 / NRRL 1006</strain>
    </source>
</reference>
<dbReference type="RefSeq" id="XP_002488766.1">
    <property type="nucleotide sequence ID" value="XM_002488721.1"/>
</dbReference>